<dbReference type="EMBL" id="JAEPBG010000002">
    <property type="protein sequence ID" value="MBK4734400.1"/>
    <property type="molecule type" value="Genomic_DNA"/>
</dbReference>
<dbReference type="PANTHER" id="PTHR47197:SF3">
    <property type="entry name" value="DIHYDRO-HEME D1 DEHYDROGENASE"/>
    <property type="match status" value="1"/>
</dbReference>
<name>A0A934SPU7_9BURK</name>
<dbReference type="InterPro" id="IPR011047">
    <property type="entry name" value="Quinoprotein_ADH-like_sf"/>
</dbReference>
<keyword evidence="2" id="KW-1185">Reference proteome</keyword>
<dbReference type="RefSeq" id="WP_200591149.1">
    <property type="nucleotide sequence ID" value="NZ_JAEPBG010000002.1"/>
</dbReference>
<reference evidence="1" key="1">
    <citation type="submission" date="2021-01" db="EMBL/GenBank/DDBJ databases">
        <title>Genome sequence of strain Noviherbaspirillum sp. DKR-6.</title>
        <authorList>
            <person name="Chaudhary D.K."/>
        </authorList>
    </citation>
    <scope>NUCLEOTIDE SEQUENCE</scope>
    <source>
        <strain evidence="1">DKR-6</strain>
    </source>
</reference>
<dbReference type="PROSITE" id="PS51257">
    <property type="entry name" value="PROKAR_LIPOPROTEIN"/>
    <property type="match status" value="1"/>
</dbReference>
<dbReference type="Gene3D" id="2.130.10.10">
    <property type="entry name" value="YVTN repeat-like/Quinoprotein amine dehydrogenase"/>
    <property type="match status" value="1"/>
</dbReference>
<protein>
    <submittedName>
        <fullName evidence="1">Uncharacterized protein</fullName>
    </submittedName>
</protein>
<organism evidence="1 2">
    <name type="scientific">Noviherbaspirillum pedocola</name>
    <dbReference type="NCBI Taxonomy" id="2801341"/>
    <lineage>
        <taxon>Bacteria</taxon>
        <taxon>Pseudomonadati</taxon>
        <taxon>Pseudomonadota</taxon>
        <taxon>Betaproteobacteria</taxon>
        <taxon>Burkholderiales</taxon>
        <taxon>Oxalobacteraceae</taxon>
        <taxon>Noviherbaspirillum</taxon>
    </lineage>
</organism>
<sequence length="409" mass="41017">MRSSLISCLAAAAVLAGCGGSTDNSASGLRWLPPTKLVTNIVNGTDFRFGTGAVLGNRYYLADRNNAAIDVFDTATSNLLSQIKGSGANAFTGLRSTSGAPDDTISGPSGVYAVGNLLYVGDVNSVKIVDPASQQVVKTIPVGAQGKRANKACVDTAHNLFVIATPEAATPYLTMIDTTTQVVVGTISFTDASGARSAGLGACQFDAAADTLYVNNAGTTANPHGELVALPGASLRAIPSGGTVNYTDLAGLRAYALGNCDPTGLALGPSNRVAVGCRETTSGASLLVQILDRTNGNLIASVNAGGGGDIVYDAATNRYYNAAGRWTSGGTAATSGVCSSSSTCNPMLAVIDANTHAIVATLQTGNSAHSVTVDPVTAKAFVPVSSGVAPQGCGNCANATPGLLSFALK</sequence>
<evidence type="ECO:0000313" key="2">
    <source>
        <dbReference type="Proteomes" id="UP000622890"/>
    </source>
</evidence>
<dbReference type="Proteomes" id="UP000622890">
    <property type="component" value="Unassembled WGS sequence"/>
</dbReference>
<dbReference type="PANTHER" id="PTHR47197">
    <property type="entry name" value="PROTEIN NIRF"/>
    <property type="match status" value="1"/>
</dbReference>
<gene>
    <name evidence="1" type="ORF">JJB74_07275</name>
</gene>
<dbReference type="SUPFAM" id="SSF50998">
    <property type="entry name" value="Quinoprotein alcohol dehydrogenase-like"/>
    <property type="match status" value="1"/>
</dbReference>
<comment type="caution">
    <text evidence="1">The sequence shown here is derived from an EMBL/GenBank/DDBJ whole genome shotgun (WGS) entry which is preliminary data.</text>
</comment>
<accession>A0A934SPU7</accession>
<proteinExistence type="predicted"/>
<dbReference type="InterPro" id="IPR015943">
    <property type="entry name" value="WD40/YVTN_repeat-like_dom_sf"/>
</dbReference>
<dbReference type="InterPro" id="IPR051200">
    <property type="entry name" value="Host-pathogen_enzymatic-act"/>
</dbReference>
<evidence type="ECO:0000313" key="1">
    <source>
        <dbReference type="EMBL" id="MBK4734400.1"/>
    </source>
</evidence>
<dbReference type="AlphaFoldDB" id="A0A934SPU7"/>